<accession>A0A225EAJ1</accession>
<keyword evidence="1" id="KW-0812">Transmembrane</keyword>
<keyword evidence="3" id="KW-1185">Reference proteome</keyword>
<dbReference type="GO" id="GO:0008556">
    <property type="term" value="F:P-type potassium transmembrane transporter activity"/>
    <property type="evidence" value="ECO:0007669"/>
    <property type="project" value="InterPro"/>
</dbReference>
<dbReference type="Pfam" id="PF09604">
    <property type="entry name" value="Potass_KdpF"/>
    <property type="match status" value="1"/>
</dbReference>
<dbReference type="NCBIfam" id="TIGR02115">
    <property type="entry name" value="potass_kdpF"/>
    <property type="match status" value="1"/>
</dbReference>
<dbReference type="GO" id="GO:0005886">
    <property type="term" value="C:plasma membrane"/>
    <property type="evidence" value="ECO:0007669"/>
    <property type="project" value="InterPro"/>
</dbReference>
<comment type="caution">
    <text evidence="2">The sequence shown here is derived from an EMBL/GenBank/DDBJ whole genome shotgun (WGS) entry which is preliminary data.</text>
</comment>
<keyword evidence="1" id="KW-0472">Membrane</keyword>
<organism evidence="2 3">
    <name type="scientific">Fimbriiglobus ruber</name>
    <dbReference type="NCBI Taxonomy" id="1908690"/>
    <lineage>
        <taxon>Bacteria</taxon>
        <taxon>Pseudomonadati</taxon>
        <taxon>Planctomycetota</taxon>
        <taxon>Planctomycetia</taxon>
        <taxon>Gemmatales</taxon>
        <taxon>Gemmataceae</taxon>
        <taxon>Fimbriiglobus</taxon>
    </lineage>
</organism>
<dbReference type="InterPro" id="IPR011726">
    <property type="entry name" value="KdpF"/>
</dbReference>
<protein>
    <recommendedName>
        <fullName evidence="4">K(+)-transporting ATPase subunit F</fullName>
    </recommendedName>
</protein>
<evidence type="ECO:0008006" key="4">
    <source>
        <dbReference type="Google" id="ProtNLM"/>
    </source>
</evidence>
<feature type="transmembrane region" description="Helical" evidence="1">
    <location>
        <begin position="15"/>
        <end position="35"/>
    </location>
</feature>
<dbReference type="Proteomes" id="UP000214646">
    <property type="component" value="Unassembled WGS sequence"/>
</dbReference>
<proteinExistence type="predicted"/>
<dbReference type="EMBL" id="NIDE01000001">
    <property type="protein sequence ID" value="OWK46399.1"/>
    <property type="molecule type" value="Genomic_DNA"/>
</dbReference>
<dbReference type="AlphaFoldDB" id="A0A225EAJ1"/>
<keyword evidence="1" id="KW-1133">Transmembrane helix</keyword>
<gene>
    <name evidence="2" type="ORF">FRUB_00098</name>
</gene>
<evidence type="ECO:0000256" key="1">
    <source>
        <dbReference type="SAM" id="Phobius"/>
    </source>
</evidence>
<dbReference type="RefSeq" id="WP_143392746.1">
    <property type="nucleotide sequence ID" value="NZ_NIDE01000001.1"/>
</dbReference>
<name>A0A225EAJ1_9BACT</name>
<evidence type="ECO:0000313" key="2">
    <source>
        <dbReference type="EMBL" id="OWK46399.1"/>
    </source>
</evidence>
<reference evidence="3" key="1">
    <citation type="submission" date="2017-06" db="EMBL/GenBank/DDBJ databases">
        <title>Genome analysis of Fimbriiglobus ruber SP5, the first member of the order Planctomycetales with confirmed chitinolytic capability.</title>
        <authorList>
            <person name="Ravin N.V."/>
            <person name="Rakitin A.L."/>
            <person name="Ivanova A.A."/>
            <person name="Beletsky A.V."/>
            <person name="Kulichevskaya I.S."/>
            <person name="Mardanov A.V."/>
            <person name="Dedysh S.N."/>
        </authorList>
    </citation>
    <scope>NUCLEOTIDE SEQUENCE [LARGE SCALE GENOMIC DNA]</scope>
    <source>
        <strain evidence="3">SP5</strain>
    </source>
</reference>
<sequence>MHSFARATRCEVPTMIWITVIVTLFLFAYLLVALLRPERF</sequence>
<evidence type="ECO:0000313" key="3">
    <source>
        <dbReference type="Proteomes" id="UP000214646"/>
    </source>
</evidence>